<dbReference type="EMBL" id="FMYH01000002">
    <property type="protein sequence ID" value="SDC17483.1"/>
    <property type="molecule type" value="Genomic_DNA"/>
</dbReference>
<reference evidence="1 2" key="1">
    <citation type="submission" date="2016-09" db="EMBL/GenBank/DDBJ databases">
        <authorList>
            <person name="Capua I."/>
            <person name="De Benedictis P."/>
            <person name="Joannis T."/>
            <person name="Lombin L.H."/>
            <person name="Cattoli G."/>
        </authorList>
    </citation>
    <scope>NUCLEOTIDE SEQUENCE [LARGE SCALE GENOMIC DNA]</scope>
    <source>
        <strain evidence="1 2">ISLP-3</strain>
    </source>
</reference>
<proteinExistence type="predicted"/>
<dbReference type="Proteomes" id="UP000199039">
    <property type="component" value="Unassembled WGS sequence"/>
</dbReference>
<dbReference type="AlphaFoldDB" id="A0A1G6JFP9"/>
<keyword evidence="2" id="KW-1185">Reference proteome</keyword>
<evidence type="ECO:0000313" key="1">
    <source>
        <dbReference type="EMBL" id="SDC17483.1"/>
    </source>
</evidence>
<name>A0A1G6JFP9_9MICO</name>
<protein>
    <submittedName>
        <fullName evidence="1">Uncharacterized protein</fullName>
    </submittedName>
</protein>
<gene>
    <name evidence="1" type="ORF">SAMN05216410_1326</name>
</gene>
<evidence type="ECO:0000313" key="2">
    <source>
        <dbReference type="Proteomes" id="UP000199039"/>
    </source>
</evidence>
<sequence>MPPGSLIASDHEALKHLAGLVGDCSDDAVLWVTFLSADDRALALVLPIDDLPSMPDNATTAALAAAMRDVVGKVYPGAQALVAIVRPTGGDYGDHERSWADALWRAADATGWSIRMIAAVGADRSRVLDRARCVPHADLR</sequence>
<organism evidence="1 2">
    <name type="scientific">Sanguibacter gelidistatuariae</name>
    <dbReference type="NCBI Taxonomy" id="1814289"/>
    <lineage>
        <taxon>Bacteria</taxon>
        <taxon>Bacillati</taxon>
        <taxon>Actinomycetota</taxon>
        <taxon>Actinomycetes</taxon>
        <taxon>Micrococcales</taxon>
        <taxon>Sanguibacteraceae</taxon>
        <taxon>Sanguibacter</taxon>
    </lineage>
</organism>
<accession>A0A1G6JFP9</accession>